<sequence>MGAANVITGEKYPAPSEAAQKAIEHIDWSGNHGWTDKRDSLTVGQARQGSDDARAAGRSNMDIYGAMVSLGYDEKSLDKLMAIIGAN</sequence>
<accession>A0A1M6K996</accession>
<protein>
    <submittedName>
        <fullName evidence="1">Uncharacterized protein</fullName>
    </submittedName>
</protein>
<keyword evidence="2" id="KW-1185">Reference proteome</keyword>
<gene>
    <name evidence="1" type="ORF">SAMN02745244_02760</name>
</gene>
<dbReference type="OrthoDB" id="131637at85009"/>
<dbReference type="Proteomes" id="UP000184512">
    <property type="component" value="Unassembled WGS sequence"/>
</dbReference>
<organism evidence="1 2">
    <name type="scientific">Tessaracoccus bendigoensis DSM 12906</name>
    <dbReference type="NCBI Taxonomy" id="1123357"/>
    <lineage>
        <taxon>Bacteria</taxon>
        <taxon>Bacillati</taxon>
        <taxon>Actinomycetota</taxon>
        <taxon>Actinomycetes</taxon>
        <taxon>Propionibacteriales</taxon>
        <taxon>Propionibacteriaceae</taxon>
        <taxon>Tessaracoccus</taxon>
    </lineage>
</organism>
<proteinExistence type="predicted"/>
<dbReference type="RefSeq" id="WP_073189287.1">
    <property type="nucleotide sequence ID" value="NZ_FQZG01000058.1"/>
</dbReference>
<evidence type="ECO:0000313" key="1">
    <source>
        <dbReference type="EMBL" id="SHJ55558.1"/>
    </source>
</evidence>
<dbReference type="EMBL" id="FQZG01000058">
    <property type="protein sequence ID" value="SHJ55558.1"/>
    <property type="molecule type" value="Genomic_DNA"/>
</dbReference>
<evidence type="ECO:0000313" key="2">
    <source>
        <dbReference type="Proteomes" id="UP000184512"/>
    </source>
</evidence>
<reference evidence="1 2" key="1">
    <citation type="submission" date="2016-11" db="EMBL/GenBank/DDBJ databases">
        <authorList>
            <person name="Jaros S."/>
            <person name="Januszkiewicz K."/>
            <person name="Wedrychowicz H."/>
        </authorList>
    </citation>
    <scope>NUCLEOTIDE SEQUENCE [LARGE SCALE GENOMIC DNA]</scope>
    <source>
        <strain evidence="1 2">DSM 12906</strain>
    </source>
</reference>
<dbReference type="AlphaFoldDB" id="A0A1M6K996"/>
<name>A0A1M6K996_9ACTN</name>